<keyword evidence="2" id="KW-1185">Reference proteome</keyword>
<dbReference type="RefSeq" id="WP_077540711.1">
    <property type="nucleotide sequence ID" value="NZ_MLHN01000002.1"/>
</dbReference>
<protein>
    <submittedName>
        <fullName evidence="1">Transcriptional regulator</fullName>
    </submittedName>
</protein>
<dbReference type="GO" id="GO:0001046">
    <property type="term" value="F:core promoter sequence-specific DNA binding"/>
    <property type="evidence" value="ECO:0007669"/>
    <property type="project" value="TreeGrafter"/>
</dbReference>
<accession>A0A1V3J977</accession>
<dbReference type="GO" id="GO:0006355">
    <property type="term" value="P:regulation of DNA-templated transcription"/>
    <property type="evidence" value="ECO:0007669"/>
    <property type="project" value="InterPro"/>
</dbReference>
<dbReference type="PANTHER" id="PTHR40455">
    <property type="entry name" value="ANTITOXIN HIGA"/>
    <property type="match status" value="1"/>
</dbReference>
<proteinExistence type="predicted"/>
<evidence type="ECO:0000313" key="1">
    <source>
        <dbReference type="EMBL" id="OOF51976.1"/>
    </source>
</evidence>
<organism evidence="1 2">
    <name type="scientific">Rodentibacter genomosp. 1</name>
    <dbReference type="NCBI Taxonomy" id="1908264"/>
    <lineage>
        <taxon>Bacteria</taxon>
        <taxon>Pseudomonadati</taxon>
        <taxon>Pseudomonadota</taxon>
        <taxon>Gammaproteobacteria</taxon>
        <taxon>Pasteurellales</taxon>
        <taxon>Pasteurellaceae</taxon>
        <taxon>Rodentibacter</taxon>
    </lineage>
</organism>
<reference evidence="1 2" key="1">
    <citation type="submission" date="2016-10" db="EMBL/GenBank/DDBJ databases">
        <title>Rodentibacter gen. nov. and new species.</title>
        <authorList>
            <person name="Christensen H."/>
        </authorList>
    </citation>
    <scope>NUCLEOTIDE SEQUENCE [LARGE SCALE GENOMIC DNA]</scope>
    <source>
        <strain evidence="2">ppn416</strain>
    </source>
</reference>
<gene>
    <name evidence="1" type="ORF">BKK54_01170</name>
</gene>
<comment type="caution">
    <text evidence="1">The sequence shown here is derived from an EMBL/GenBank/DDBJ whole genome shotgun (WGS) entry which is preliminary data.</text>
</comment>
<name>A0A1V3J977_9PAST</name>
<dbReference type="Proteomes" id="UP000188481">
    <property type="component" value="Unassembled WGS sequence"/>
</dbReference>
<dbReference type="AlphaFoldDB" id="A0A1V3J977"/>
<dbReference type="InterPro" id="IPR039060">
    <property type="entry name" value="Antitox_HigA"/>
</dbReference>
<sequence length="119" mass="14031">MYQIKPIRNEQDYQAALKTVEPFFDKENFSQEEADFFDVMLTLIEHYEAKHYPVDLPDPIEAIKFRMEQEGLAIKDLENTIGKPNRVYEVFNRTRPLTLNMIRKIHQQMGISADVLIQA</sequence>
<dbReference type="EMBL" id="MLHN01000002">
    <property type="protein sequence ID" value="OOF51976.1"/>
    <property type="molecule type" value="Genomic_DNA"/>
</dbReference>
<dbReference type="PANTHER" id="PTHR40455:SF1">
    <property type="entry name" value="ANTITOXIN HIGA"/>
    <property type="match status" value="1"/>
</dbReference>
<evidence type="ECO:0000313" key="2">
    <source>
        <dbReference type="Proteomes" id="UP000188481"/>
    </source>
</evidence>